<sequence length="151" mass="17316">MDYRFEKDDSLRPGAVEVLVRSQELTADVQGILAYLSRYDSKPPVILPLKTNDRLEMLKVDELVFVDVDADSLILETLKGRYIITERLYKFKERLNNPDFIQVSKHGLININHLQALEASFSGNMLAILTGKRKADVSRRYLRHLENALGL</sequence>
<dbReference type="KEGG" id="spat:A0O21_07820"/>
<organism evidence="2 3">
    <name type="scientific">Streptococcus pantholopis</name>
    <dbReference type="NCBI Taxonomy" id="1811193"/>
    <lineage>
        <taxon>Bacteria</taxon>
        <taxon>Bacillati</taxon>
        <taxon>Bacillota</taxon>
        <taxon>Bacilli</taxon>
        <taxon>Lactobacillales</taxon>
        <taxon>Streptococcaceae</taxon>
        <taxon>Streptococcus</taxon>
    </lineage>
</organism>
<reference evidence="2 3" key="1">
    <citation type="journal article" date="2016" name="Int. J. Syst. Evol. Microbiol.">
        <title>Streptococcuspantholopis sp. nov., isolated from faeces of the Tibetan antelope (Pantholops hodgsonii).</title>
        <authorList>
            <person name="Bai X."/>
            <person name="Xiong Y."/>
            <person name="Lu S."/>
            <person name="Jin D."/>
            <person name="Lai X."/>
            <person name="Yang J."/>
            <person name="Niu L."/>
            <person name="Hu S."/>
            <person name="Meng X."/>
            <person name="Pu J."/>
            <person name="Ye C."/>
            <person name="Xu J."/>
        </authorList>
    </citation>
    <scope>NUCLEOTIDE SEQUENCE [LARGE SCALE GENOMIC DNA]</scope>
    <source>
        <strain evidence="2 3">TA 26</strain>
    </source>
</reference>
<dbReference type="PROSITE" id="PS50930">
    <property type="entry name" value="HTH_LYTTR"/>
    <property type="match status" value="1"/>
</dbReference>
<reference evidence="3" key="2">
    <citation type="submission" date="2016-03" db="EMBL/GenBank/DDBJ databases">
        <title>Streptococcus antelopensis sp. nov., isolated from the feces of the Tibetan antelope (Pantholops hodgsonii) in Hoh Xil National Nature Reserve, Qinghai, China.</title>
        <authorList>
            <person name="Bai X."/>
        </authorList>
    </citation>
    <scope>NUCLEOTIDE SEQUENCE [LARGE SCALE GENOMIC DNA]</scope>
    <source>
        <strain evidence="3">TA 26</strain>
    </source>
</reference>
<dbReference type="Gene3D" id="2.40.50.1020">
    <property type="entry name" value="LytTr DNA-binding domain"/>
    <property type="match status" value="1"/>
</dbReference>
<evidence type="ECO:0000313" key="3">
    <source>
        <dbReference type="Proteomes" id="UP000077317"/>
    </source>
</evidence>
<accession>A0A172Q8W1</accession>
<dbReference type="SMART" id="SM00850">
    <property type="entry name" value="LytTR"/>
    <property type="match status" value="1"/>
</dbReference>
<dbReference type="Pfam" id="PF04397">
    <property type="entry name" value="LytTR"/>
    <property type="match status" value="1"/>
</dbReference>
<protein>
    <submittedName>
        <fullName evidence="2">Transcriptional regulator</fullName>
    </submittedName>
</protein>
<dbReference type="GO" id="GO:0003677">
    <property type="term" value="F:DNA binding"/>
    <property type="evidence" value="ECO:0007669"/>
    <property type="project" value="InterPro"/>
</dbReference>
<dbReference type="STRING" id="1811193.A0O21_07820"/>
<dbReference type="Proteomes" id="UP000077317">
    <property type="component" value="Chromosome"/>
</dbReference>
<dbReference type="EMBL" id="CP014699">
    <property type="protein sequence ID" value="AND79919.1"/>
    <property type="molecule type" value="Genomic_DNA"/>
</dbReference>
<dbReference type="PANTHER" id="PTHR37299">
    <property type="entry name" value="TRANSCRIPTIONAL REGULATOR-RELATED"/>
    <property type="match status" value="1"/>
</dbReference>
<feature type="domain" description="HTH LytTR-type" evidence="1">
    <location>
        <begin position="47"/>
        <end position="151"/>
    </location>
</feature>
<keyword evidence="3" id="KW-1185">Reference proteome</keyword>
<dbReference type="AlphaFoldDB" id="A0A172Q8W1"/>
<dbReference type="InterPro" id="IPR007492">
    <property type="entry name" value="LytTR_DNA-bd_dom"/>
</dbReference>
<name>A0A172Q8W1_9STRE</name>
<dbReference type="GO" id="GO:0000156">
    <property type="term" value="F:phosphorelay response regulator activity"/>
    <property type="evidence" value="ECO:0007669"/>
    <property type="project" value="InterPro"/>
</dbReference>
<dbReference type="OrthoDB" id="2136316at2"/>
<evidence type="ECO:0000259" key="1">
    <source>
        <dbReference type="PROSITE" id="PS50930"/>
    </source>
</evidence>
<dbReference type="PANTHER" id="PTHR37299:SF1">
    <property type="entry name" value="STAGE 0 SPORULATION PROTEIN A HOMOLOG"/>
    <property type="match status" value="1"/>
</dbReference>
<gene>
    <name evidence="2" type="ORF">A0O21_07820</name>
</gene>
<dbReference type="InterPro" id="IPR046947">
    <property type="entry name" value="LytR-like"/>
</dbReference>
<proteinExistence type="predicted"/>
<dbReference type="RefSeq" id="WP_067063941.1">
    <property type="nucleotide sequence ID" value="NZ_CP014699.1"/>
</dbReference>
<evidence type="ECO:0000313" key="2">
    <source>
        <dbReference type="EMBL" id="AND79919.1"/>
    </source>
</evidence>